<dbReference type="Proteomes" id="UP000826661">
    <property type="component" value="Chromosome II"/>
</dbReference>
<name>A0A8G0L6I2_9HYPO</name>
<evidence type="ECO:0000256" key="1">
    <source>
        <dbReference type="SAM" id="MobiDB-lite"/>
    </source>
</evidence>
<accession>A0A8G0L6I2</accession>
<evidence type="ECO:0000313" key="3">
    <source>
        <dbReference type="Proteomes" id="UP000826661"/>
    </source>
</evidence>
<dbReference type="EMBL" id="CP075865">
    <property type="protein sequence ID" value="QYS95548.1"/>
    <property type="molecule type" value="Genomic_DNA"/>
</dbReference>
<keyword evidence="3" id="KW-1185">Reference proteome</keyword>
<feature type="region of interest" description="Disordered" evidence="1">
    <location>
        <begin position="1"/>
        <end position="31"/>
    </location>
</feature>
<evidence type="ECO:0000313" key="2">
    <source>
        <dbReference type="EMBL" id="QYS95548.1"/>
    </source>
</evidence>
<protein>
    <submittedName>
        <fullName evidence="2">Uncharacterized protein</fullName>
    </submittedName>
</protein>
<reference evidence="2 3" key="1">
    <citation type="journal article" date="2021" name="BMC Genomics">
        <title>Telomere-to-telomere genome assembly of asparaginase-producing Trichoderma simmonsii.</title>
        <authorList>
            <person name="Chung D."/>
            <person name="Kwon Y.M."/>
            <person name="Yang Y."/>
        </authorList>
    </citation>
    <scope>NUCLEOTIDE SEQUENCE [LARGE SCALE GENOMIC DNA]</scope>
    <source>
        <strain evidence="2 3">GH-Sj1</strain>
    </source>
</reference>
<dbReference type="AlphaFoldDB" id="A0A8G0L6I2"/>
<gene>
    <name evidence="2" type="ORF">H0G86_002835</name>
</gene>
<proteinExistence type="predicted"/>
<feature type="compositionally biased region" description="Polar residues" evidence="1">
    <location>
        <begin position="9"/>
        <end position="20"/>
    </location>
</feature>
<sequence>MEQEAIRQSRANIEPHTSPTAPAHARTSPSHPFLLQTCIKQSVRIAKHVIFSRGAPPGRIRSRRGRWRQQNPLVAELRGLKHGLFFKDPCTLTPAPGFGQPLQGTATRDQV</sequence>
<organism evidence="2 3">
    <name type="scientific">Trichoderma simmonsii</name>
    <dbReference type="NCBI Taxonomy" id="1491479"/>
    <lineage>
        <taxon>Eukaryota</taxon>
        <taxon>Fungi</taxon>
        <taxon>Dikarya</taxon>
        <taxon>Ascomycota</taxon>
        <taxon>Pezizomycotina</taxon>
        <taxon>Sordariomycetes</taxon>
        <taxon>Hypocreomycetidae</taxon>
        <taxon>Hypocreales</taxon>
        <taxon>Hypocreaceae</taxon>
        <taxon>Trichoderma</taxon>
    </lineage>
</organism>